<dbReference type="Gene3D" id="1.10.10.60">
    <property type="entry name" value="Homeodomain-like"/>
    <property type="match status" value="1"/>
</dbReference>
<dbReference type="RefSeq" id="WP_137094145.1">
    <property type="nucleotide sequence ID" value="NZ_SWMS01000003.1"/>
</dbReference>
<evidence type="ECO:0000313" key="5">
    <source>
        <dbReference type="EMBL" id="TKG72160.1"/>
    </source>
</evidence>
<organism evidence="5 6">
    <name type="scientific">Prauserella endophytica</name>
    <dbReference type="NCBI Taxonomy" id="1592324"/>
    <lineage>
        <taxon>Bacteria</taxon>
        <taxon>Bacillati</taxon>
        <taxon>Actinomycetota</taxon>
        <taxon>Actinomycetes</taxon>
        <taxon>Pseudonocardiales</taxon>
        <taxon>Pseudonocardiaceae</taxon>
        <taxon>Prauserella</taxon>
        <taxon>Prauserella coralliicola group</taxon>
    </lineage>
</organism>
<dbReference type="InterPro" id="IPR009057">
    <property type="entry name" value="Homeodomain-like_sf"/>
</dbReference>
<name>A0ABY2S8D4_9PSEU</name>
<evidence type="ECO:0000313" key="6">
    <source>
        <dbReference type="Proteomes" id="UP000309992"/>
    </source>
</evidence>
<keyword evidence="3" id="KW-0804">Transcription</keyword>
<feature type="domain" description="HTH araC/xylS-type" evidence="4">
    <location>
        <begin position="228"/>
        <end position="329"/>
    </location>
</feature>
<sequence length="332" mass="36470">MTSRADQADQAAHPVLTADLVPRPRGPRVEFGTWTHAVERSVLRFRFDCERPGAFTGVVSNRPLADVNFVDMECGRHAAHRDATTISEGEPPYCVLTLQLSGELRLAQDDRVAVLKPGLFAIYDSAKPATLISSDDYRSTCIRFPRRYLGGRHDDPLAGITATAFDCAPGLPSAVWDMLLSLNRNVETLGPNGPHAVRSVLDLVAVMLRAERGERAAGPADPREALLERVRAYVDEHLSDPELGPAGIAAAHYVSPRSLHNLFARTGFTVASWIRARRVERCMRDLADPLLREVPVAALAARWGFTSASHFGQVFKRETGRTPAEFRQDSLG</sequence>
<gene>
    <name evidence="5" type="ORF">FCN18_07810</name>
</gene>
<evidence type="ECO:0000259" key="4">
    <source>
        <dbReference type="PROSITE" id="PS01124"/>
    </source>
</evidence>
<dbReference type="Pfam" id="PF12833">
    <property type="entry name" value="HTH_18"/>
    <property type="match status" value="1"/>
</dbReference>
<dbReference type="PROSITE" id="PS01124">
    <property type="entry name" value="HTH_ARAC_FAMILY_2"/>
    <property type="match status" value="1"/>
</dbReference>
<dbReference type="EMBL" id="SWMS01000003">
    <property type="protein sequence ID" value="TKG72160.1"/>
    <property type="molecule type" value="Genomic_DNA"/>
</dbReference>
<protein>
    <submittedName>
        <fullName evidence="5">Helix-turn-helix domain-containing protein</fullName>
    </submittedName>
</protein>
<evidence type="ECO:0000256" key="1">
    <source>
        <dbReference type="ARBA" id="ARBA00023015"/>
    </source>
</evidence>
<comment type="caution">
    <text evidence="5">The sequence shown here is derived from an EMBL/GenBank/DDBJ whole genome shotgun (WGS) entry which is preliminary data.</text>
</comment>
<reference evidence="5 6" key="1">
    <citation type="journal article" date="2015" name="Antonie Van Leeuwenhoek">
        <title>Prauserella endophytica sp. nov., an endophytic actinobacterium isolated from Tamarix taklamakanensis.</title>
        <authorList>
            <person name="Liu J.M."/>
            <person name="Habden X."/>
            <person name="Guo L."/>
            <person name="Tuo L."/>
            <person name="Jiang Z.K."/>
            <person name="Liu S.W."/>
            <person name="Liu X.F."/>
            <person name="Chen L."/>
            <person name="Li R.F."/>
            <person name="Zhang Y.Q."/>
            <person name="Sun C.H."/>
        </authorList>
    </citation>
    <scope>NUCLEOTIDE SEQUENCE [LARGE SCALE GENOMIC DNA]</scope>
    <source>
        <strain evidence="5 6">CGMCC 4.7182</strain>
    </source>
</reference>
<dbReference type="SMART" id="SM00342">
    <property type="entry name" value="HTH_ARAC"/>
    <property type="match status" value="1"/>
</dbReference>
<dbReference type="Proteomes" id="UP000309992">
    <property type="component" value="Unassembled WGS sequence"/>
</dbReference>
<dbReference type="InterPro" id="IPR020449">
    <property type="entry name" value="Tscrpt_reg_AraC-type_HTH"/>
</dbReference>
<dbReference type="PRINTS" id="PR00032">
    <property type="entry name" value="HTHARAC"/>
</dbReference>
<proteinExistence type="predicted"/>
<dbReference type="Pfam" id="PF14525">
    <property type="entry name" value="AraC_binding_2"/>
    <property type="match status" value="1"/>
</dbReference>
<dbReference type="PANTHER" id="PTHR46796">
    <property type="entry name" value="HTH-TYPE TRANSCRIPTIONAL ACTIVATOR RHAS-RELATED"/>
    <property type="match status" value="1"/>
</dbReference>
<evidence type="ECO:0000256" key="3">
    <source>
        <dbReference type="ARBA" id="ARBA00023163"/>
    </source>
</evidence>
<dbReference type="InterPro" id="IPR018060">
    <property type="entry name" value="HTH_AraC"/>
</dbReference>
<dbReference type="SUPFAM" id="SSF46689">
    <property type="entry name" value="Homeodomain-like"/>
    <property type="match status" value="1"/>
</dbReference>
<evidence type="ECO:0000256" key="2">
    <source>
        <dbReference type="ARBA" id="ARBA00023125"/>
    </source>
</evidence>
<dbReference type="InterPro" id="IPR035418">
    <property type="entry name" value="AraC-bd_2"/>
</dbReference>
<keyword evidence="1" id="KW-0805">Transcription regulation</keyword>
<dbReference type="InterPro" id="IPR050204">
    <property type="entry name" value="AraC_XylS_family_regulators"/>
</dbReference>
<keyword evidence="2" id="KW-0238">DNA-binding</keyword>
<keyword evidence="6" id="KW-1185">Reference proteome</keyword>
<accession>A0ABY2S8D4</accession>
<dbReference type="PANTHER" id="PTHR46796:SF6">
    <property type="entry name" value="ARAC SUBFAMILY"/>
    <property type="match status" value="1"/>
</dbReference>